<evidence type="ECO:0000313" key="1">
    <source>
        <dbReference type="EMBL" id="KAL3748688.1"/>
    </source>
</evidence>
<evidence type="ECO:0000313" key="2">
    <source>
        <dbReference type="Proteomes" id="UP001634007"/>
    </source>
</evidence>
<name>A0ABD3LDP2_EUCGL</name>
<dbReference type="Proteomes" id="UP001634007">
    <property type="component" value="Unassembled WGS sequence"/>
</dbReference>
<organism evidence="1 2">
    <name type="scientific">Eucalyptus globulus</name>
    <name type="common">Tasmanian blue gum</name>
    <dbReference type="NCBI Taxonomy" id="34317"/>
    <lineage>
        <taxon>Eukaryota</taxon>
        <taxon>Viridiplantae</taxon>
        <taxon>Streptophyta</taxon>
        <taxon>Embryophyta</taxon>
        <taxon>Tracheophyta</taxon>
        <taxon>Spermatophyta</taxon>
        <taxon>Magnoliopsida</taxon>
        <taxon>eudicotyledons</taxon>
        <taxon>Gunneridae</taxon>
        <taxon>Pentapetalae</taxon>
        <taxon>rosids</taxon>
        <taxon>malvids</taxon>
        <taxon>Myrtales</taxon>
        <taxon>Myrtaceae</taxon>
        <taxon>Myrtoideae</taxon>
        <taxon>Eucalypteae</taxon>
        <taxon>Eucalyptus</taxon>
    </lineage>
</organism>
<dbReference type="EMBL" id="JBJKBG010000002">
    <property type="protein sequence ID" value="KAL3748688.1"/>
    <property type="molecule type" value="Genomic_DNA"/>
</dbReference>
<dbReference type="PANTHER" id="PTHR10426">
    <property type="entry name" value="STRICTOSIDINE SYNTHASE-RELATED"/>
    <property type="match status" value="1"/>
</dbReference>
<reference evidence="1 2" key="1">
    <citation type="submission" date="2024-11" db="EMBL/GenBank/DDBJ databases">
        <title>Chromosome-level genome assembly of Eucalyptus globulus Labill. provides insights into its genome evolution.</title>
        <authorList>
            <person name="Li X."/>
        </authorList>
    </citation>
    <scope>NUCLEOTIDE SEQUENCE [LARGE SCALE GENOMIC DNA]</scope>
    <source>
        <strain evidence="1">CL2024</strain>
        <tissue evidence="1">Fresh tender leaves</tissue>
    </source>
</reference>
<proteinExistence type="predicted"/>
<comment type="caution">
    <text evidence="1">The sequence shown here is derived from an EMBL/GenBank/DDBJ whole genome shotgun (WGS) entry which is preliminary data.</text>
</comment>
<gene>
    <name evidence="1" type="ORF">ACJRO7_009860</name>
</gene>
<keyword evidence="2" id="KW-1185">Reference proteome</keyword>
<protein>
    <submittedName>
        <fullName evidence="1">Uncharacterized protein</fullName>
    </submittedName>
</protein>
<dbReference type="Gene3D" id="2.120.10.30">
    <property type="entry name" value="TolB, C-terminal domain"/>
    <property type="match status" value="1"/>
</dbReference>
<sequence>MLARGLSGPGGIAVASDSSYVLITEFIGSTVKKFFLTEPSANTIRTLLNVPSPSTIRRTTGGEFTVTERVRPFTHRALRIDANGTVMANVSIGGPYNNVTVVTVVQIYGLYAYVRSLYANFVGQVLGLF</sequence>
<dbReference type="SUPFAM" id="SSF63829">
    <property type="entry name" value="Calcium-dependent phosphotriesterase"/>
    <property type="match status" value="1"/>
</dbReference>
<accession>A0ABD3LDP2</accession>
<dbReference type="AlphaFoldDB" id="A0ABD3LDP2"/>
<dbReference type="PANTHER" id="PTHR10426:SF136">
    <property type="entry name" value="PROTEIN STRICTOSIDINE SYNTHASE-LIKE 9-LIKE"/>
    <property type="match status" value="1"/>
</dbReference>
<dbReference type="InterPro" id="IPR011042">
    <property type="entry name" value="6-blade_b-propeller_TolB-like"/>
</dbReference>